<gene>
    <name evidence="1" type="ORF">ATI61_105517</name>
</gene>
<dbReference type="Proteomes" id="UP000256345">
    <property type="component" value="Unassembled WGS sequence"/>
</dbReference>
<reference evidence="1 2" key="1">
    <citation type="submission" date="2018-08" db="EMBL/GenBank/DDBJ databases">
        <title>Genomic Encyclopedia of Archaeal and Bacterial Type Strains, Phase II (KMG-II): from individual species to whole genera.</title>
        <authorList>
            <person name="Goeker M."/>
        </authorList>
    </citation>
    <scope>NUCLEOTIDE SEQUENCE [LARGE SCALE GENOMIC DNA]</scope>
    <source>
        <strain evidence="1 2">DSM 2261</strain>
    </source>
</reference>
<comment type="caution">
    <text evidence="1">The sequence shown here is derived from an EMBL/GenBank/DDBJ whole genome shotgun (WGS) entry which is preliminary data.</text>
</comment>
<sequence length="113" mass="12147">MEHHAARVTARFRPQQWGTRDKWSVYEPGEGSPCGSWTASLRSALATTAAGCTRELTESTRPCPRIEGWTCCAGKQVFSQRGCKGPVQAEVTAVPGPTTAAPTWFEAPLEAAP</sequence>
<proteinExistence type="predicted"/>
<protein>
    <submittedName>
        <fullName evidence="1">Uncharacterized protein</fullName>
    </submittedName>
</protein>
<dbReference type="EMBL" id="QUMU01000005">
    <property type="protein sequence ID" value="REG32189.1"/>
    <property type="molecule type" value="Genomic_DNA"/>
</dbReference>
<evidence type="ECO:0000313" key="1">
    <source>
        <dbReference type="EMBL" id="REG32189.1"/>
    </source>
</evidence>
<evidence type="ECO:0000313" key="2">
    <source>
        <dbReference type="Proteomes" id="UP000256345"/>
    </source>
</evidence>
<organism evidence="1 2">
    <name type="scientific">Archangium gephyra</name>
    <dbReference type="NCBI Taxonomy" id="48"/>
    <lineage>
        <taxon>Bacteria</taxon>
        <taxon>Pseudomonadati</taxon>
        <taxon>Myxococcota</taxon>
        <taxon>Myxococcia</taxon>
        <taxon>Myxococcales</taxon>
        <taxon>Cystobacterineae</taxon>
        <taxon>Archangiaceae</taxon>
        <taxon>Archangium</taxon>
    </lineage>
</organism>
<keyword evidence="2" id="KW-1185">Reference proteome</keyword>
<accession>A0ABX9K2U1</accession>
<name>A0ABX9K2U1_9BACT</name>